<dbReference type="InterPro" id="IPR001214">
    <property type="entry name" value="SET_dom"/>
</dbReference>
<dbReference type="InterPro" id="IPR034732">
    <property type="entry name" value="EPHD"/>
</dbReference>
<feature type="region of interest" description="Disordered" evidence="18">
    <location>
        <begin position="220"/>
        <end position="243"/>
    </location>
</feature>
<dbReference type="PROSITE" id="PS01359">
    <property type="entry name" value="ZF_PHD_1"/>
    <property type="match status" value="1"/>
</dbReference>
<evidence type="ECO:0000256" key="18">
    <source>
        <dbReference type="SAM" id="MobiDB-lite"/>
    </source>
</evidence>
<feature type="region of interest" description="Disordered" evidence="18">
    <location>
        <begin position="2642"/>
        <end position="2664"/>
    </location>
</feature>
<dbReference type="Proteomes" id="UP001157938">
    <property type="component" value="Unassembled WGS sequence"/>
</dbReference>
<feature type="compositionally biased region" description="Basic residues" evidence="18">
    <location>
        <begin position="228"/>
        <end position="243"/>
    </location>
</feature>
<feature type="domain" description="Post-SET" evidence="22">
    <location>
        <begin position="3267"/>
        <end position="3283"/>
    </location>
</feature>
<gene>
    <name evidence="24" type="ORF">PFR001_LOCUS268</name>
</gene>
<comment type="caution">
    <text evidence="24">The sequence shown here is derived from an EMBL/GenBank/DDBJ whole genome shotgun (WGS) entry which is preliminary data.</text>
</comment>
<dbReference type="InterPro" id="IPR003616">
    <property type="entry name" value="Post-SET_dom"/>
</dbReference>
<accession>A0ABN8BRW0</accession>
<dbReference type="EMBL" id="CAKLBC010000006">
    <property type="protein sequence ID" value="CAH0484510.1"/>
    <property type="molecule type" value="Genomic_DNA"/>
</dbReference>
<dbReference type="InterPro" id="IPR001965">
    <property type="entry name" value="Znf_PHD"/>
</dbReference>
<dbReference type="InterPro" id="IPR046341">
    <property type="entry name" value="SET_dom_sf"/>
</dbReference>
<dbReference type="SMART" id="SM00297">
    <property type="entry name" value="BROMO"/>
    <property type="match status" value="1"/>
</dbReference>
<feature type="region of interest" description="Disordered" evidence="18">
    <location>
        <begin position="658"/>
        <end position="687"/>
    </location>
</feature>
<evidence type="ECO:0000256" key="2">
    <source>
        <dbReference type="ARBA" id="ARBA00022553"/>
    </source>
</evidence>
<feature type="domain" description="PHD-type" evidence="20">
    <location>
        <begin position="2037"/>
        <end position="2098"/>
    </location>
</feature>
<dbReference type="Pfam" id="PF00439">
    <property type="entry name" value="Bromodomain"/>
    <property type="match status" value="1"/>
</dbReference>
<keyword evidence="15" id="KW-0539">Nucleus</keyword>
<dbReference type="InterPro" id="IPR019787">
    <property type="entry name" value="Znf_PHD-finger"/>
</dbReference>
<evidence type="ECO:0000256" key="11">
    <source>
        <dbReference type="ARBA" id="ARBA00023015"/>
    </source>
</evidence>
<feature type="domain" description="PHD-type" evidence="20">
    <location>
        <begin position="1810"/>
        <end position="1866"/>
    </location>
</feature>
<evidence type="ECO:0000256" key="6">
    <source>
        <dbReference type="ARBA" id="ARBA00022723"/>
    </source>
</evidence>
<dbReference type="CDD" id="cd10518">
    <property type="entry name" value="SET_SETD1-like"/>
    <property type="match status" value="1"/>
</dbReference>
<dbReference type="InterPro" id="IPR001487">
    <property type="entry name" value="Bromodomain"/>
</dbReference>
<protein>
    <submittedName>
        <fullName evidence="24">Uncharacterized protein</fullName>
    </submittedName>
</protein>
<dbReference type="PROSITE" id="PS51542">
    <property type="entry name" value="FYRN"/>
    <property type="match status" value="1"/>
</dbReference>
<feature type="compositionally biased region" description="Acidic residues" evidence="18">
    <location>
        <begin position="1667"/>
        <end position="1689"/>
    </location>
</feature>
<dbReference type="PROSITE" id="PS51805">
    <property type="entry name" value="EPHD"/>
    <property type="match status" value="1"/>
</dbReference>
<evidence type="ECO:0000256" key="17">
    <source>
        <dbReference type="PROSITE-ProRule" id="PRU00146"/>
    </source>
</evidence>
<organism evidence="24 25">
    <name type="scientific">Peronospora farinosa</name>
    <dbReference type="NCBI Taxonomy" id="134698"/>
    <lineage>
        <taxon>Eukaryota</taxon>
        <taxon>Sar</taxon>
        <taxon>Stramenopiles</taxon>
        <taxon>Oomycota</taxon>
        <taxon>Peronosporomycetes</taxon>
        <taxon>Peronosporales</taxon>
        <taxon>Peronosporaceae</taxon>
        <taxon>Peronospora</taxon>
    </lineage>
</organism>
<evidence type="ECO:0000256" key="1">
    <source>
        <dbReference type="ARBA" id="ARBA00004123"/>
    </source>
</evidence>
<evidence type="ECO:0000256" key="12">
    <source>
        <dbReference type="ARBA" id="ARBA00023117"/>
    </source>
</evidence>
<dbReference type="Pfam" id="PF13832">
    <property type="entry name" value="zf-HC5HC2H_2"/>
    <property type="match status" value="1"/>
</dbReference>
<dbReference type="InterPro" id="IPR003889">
    <property type="entry name" value="FYrich_C"/>
</dbReference>
<feature type="region of interest" description="Disordered" evidence="18">
    <location>
        <begin position="1651"/>
        <end position="1714"/>
    </location>
</feature>
<evidence type="ECO:0000259" key="22">
    <source>
        <dbReference type="PROSITE" id="PS50868"/>
    </source>
</evidence>
<dbReference type="InterPro" id="IPR019786">
    <property type="entry name" value="Zinc_finger_PHD-type_CS"/>
</dbReference>
<evidence type="ECO:0000313" key="24">
    <source>
        <dbReference type="EMBL" id="CAH0484510.1"/>
    </source>
</evidence>
<dbReference type="InterPro" id="IPR011011">
    <property type="entry name" value="Znf_FYVE_PHD"/>
</dbReference>
<keyword evidence="2" id="KW-0597">Phosphoprotein</keyword>
<evidence type="ECO:0000313" key="25">
    <source>
        <dbReference type="Proteomes" id="UP001157938"/>
    </source>
</evidence>
<dbReference type="Gene3D" id="3.30.160.360">
    <property type="match status" value="1"/>
</dbReference>
<feature type="domain" description="SET" evidence="21">
    <location>
        <begin position="3143"/>
        <end position="3261"/>
    </location>
</feature>
<evidence type="ECO:0000256" key="8">
    <source>
        <dbReference type="ARBA" id="ARBA00022771"/>
    </source>
</evidence>
<dbReference type="PROSITE" id="PS50868">
    <property type="entry name" value="POST_SET"/>
    <property type="match status" value="1"/>
</dbReference>
<evidence type="ECO:0000256" key="16">
    <source>
        <dbReference type="PROSITE-ProRule" id="PRU00035"/>
    </source>
</evidence>
<dbReference type="SUPFAM" id="SSF57903">
    <property type="entry name" value="FYVE/PHD zinc finger"/>
    <property type="match status" value="6"/>
</dbReference>
<keyword evidence="12 16" id="KW-0103">Bromodomain</keyword>
<keyword evidence="5" id="KW-0949">S-adenosyl-L-methionine</keyword>
<dbReference type="Gene3D" id="1.20.920.10">
    <property type="entry name" value="Bromodomain-like"/>
    <property type="match status" value="1"/>
</dbReference>
<dbReference type="Pfam" id="PF00856">
    <property type="entry name" value="SET"/>
    <property type="match status" value="1"/>
</dbReference>
<evidence type="ECO:0000256" key="4">
    <source>
        <dbReference type="ARBA" id="ARBA00022679"/>
    </source>
</evidence>
<keyword evidence="7" id="KW-0677">Repeat</keyword>
<dbReference type="PANTHER" id="PTHR45888:SF5">
    <property type="entry name" value="D4, ISOFORM A"/>
    <property type="match status" value="1"/>
</dbReference>
<dbReference type="PROSITE" id="PS50280">
    <property type="entry name" value="SET"/>
    <property type="match status" value="1"/>
</dbReference>
<dbReference type="SMART" id="SM00541">
    <property type="entry name" value="FYRN"/>
    <property type="match status" value="1"/>
</dbReference>
<evidence type="ECO:0000256" key="14">
    <source>
        <dbReference type="ARBA" id="ARBA00023163"/>
    </source>
</evidence>
<evidence type="ECO:0000256" key="9">
    <source>
        <dbReference type="ARBA" id="ARBA00022833"/>
    </source>
</evidence>
<feature type="region of interest" description="Disordered" evidence="18">
    <location>
        <begin position="1731"/>
        <end position="1753"/>
    </location>
</feature>
<evidence type="ECO:0000259" key="19">
    <source>
        <dbReference type="PROSITE" id="PS50014"/>
    </source>
</evidence>
<dbReference type="Pfam" id="PF05964">
    <property type="entry name" value="FYRN"/>
    <property type="match status" value="1"/>
</dbReference>
<evidence type="ECO:0000256" key="10">
    <source>
        <dbReference type="ARBA" id="ARBA00022853"/>
    </source>
</evidence>
<dbReference type="PROSITE" id="PS50016">
    <property type="entry name" value="ZF_PHD_2"/>
    <property type="match status" value="2"/>
</dbReference>
<evidence type="ECO:0000259" key="20">
    <source>
        <dbReference type="PROSITE" id="PS50016"/>
    </source>
</evidence>
<evidence type="ECO:0000259" key="21">
    <source>
        <dbReference type="PROSITE" id="PS50280"/>
    </source>
</evidence>
<feature type="domain" description="PHD-type" evidence="23">
    <location>
        <begin position="2462"/>
        <end position="2570"/>
    </location>
</feature>
<dbReference type="InterPro" id="IPR003888">
    <property type="entry name" value="FYrich_N"/>
</dbReference>
<keyword evidence="9" id="KW-0862">Zinc</keyword>
<dbReference type="Gene3D" id="3.30.40.10">
    <property type="entry name" value="Zinc/RING finger domain, C3HC4 (zinc finger)"/>
    <property type="match status" value="8"/>
</dbReference>
<dbReference type="SUPFAM" id="SSF47370">
    <property type="entry name" value="Bromodomain"/>
    <property type="match status" value="1"/>
</dbReference>
<proteinExistence type="predicted"/>
<keyword evidence="3" id="KW-0489">Methyltransferase</keyword>
<evidence type="ECO:0000259" key="23">
    <source>
        <dbReference type="PROSITE" id="PS51805"/>
    </source>
</evidence>
<dbReference type="SMART" id="SM00249">
    <property type="entry name" value="PHD"/>
    <property type="match status" value="10"/>
</dbReference>
<evidence type="ECO:0000256" key="15">
    <source>
        <dbReference type="ARBA" id="ARBA00023242"/>
    </source>
</evidence>
<dbReference type="SMART" id="SM00317">
    <property type="entry name" value="SET"/>
    <property type="match status" value="1"/>
</dbReference>
<dbReference type="Gene3D" id="2.170.270.10">
    <property type="entry name" value="SET domain"/>
    <property type="match status" value="1"/>
</dbReference>
<keyword evidence="25" id="KW-1185">Reference proteome</keyword>
<keyword evidence="8 17" id="KW-0863">Zinc-finger</keyword>
<dbReference type="PANTHER" id="PTHR45888">
    <property type="entry name" value="HL01030P-RELATED"/>
    <property type="match status" value="1"/>
</dbReference>
<evidence type="ECO:0000256" key="3">
    <source>
        <dbReference type="ARBA" id="ARBA00022603"/>
    </source>
</evidence>
<reference evidence="24 25" key="1">
    <citation type="submission" date="2021-11" db="EMBL/GenBank/DDBJ databases">
        <authorList>
            <person name="Islam A."/>
            <person name="Islam S."/>
            <person name="Flora M.S."/>
            <person name="Rahman M."/>
            <person name="Ziaur R.M."/>
            <person name="Epstein J.H."/>
            <person name="Hassan M."/>
            <person name="Klassen M."/>
            <person name="Woodard K."/>
            <person name="Webb A."/>
            <person name="Webby R.J."/>
            <person name="El Zowalaty M.E."/>
        </authorList>
    </citation>
    <scope>NUCLEOTIDE SEQUENCE [LARGE SCALE GENOMIC DNA]</scope>
    <source>
        <strain evidence="24">Pf1</strain>
    </source>
</reference>
<name>A0ABN8BRW0_9STRA</name>
<keyword evidence="6" id="KW-0479">Metal-binding</keyword>
<dbReference type="PROSITE" id="PS51543">
    <property type="entry name" value="FYRC"/>
    <property type="match status" value="1"/>
</dbReference>
<keyword evidence="10" id="KW-0156">Chromatin regulator</keyword>
<feature type="compositionally biased region" description="Polar residues" evidence="18">
    <location>
        <begin position="1651"/>
        <end position="1665"/>
    </location>
</feature>
<sequence length="3283" mass="365709">MDLTCLKCEKVLREGTAGESPLCIQKSVRTEGHADIHADSGNAFFLDSKGVISTETCAKLTMEAMESAQVSRCCVCDGMYHTPCLLELGDAQELKEVGLGPRFTCVNCRSQMDTRRTKGVRTTDEAIQPILVPTLAFPYVRRSEKADKAEKMTITNGMLMDDDDNDNQVMGKSDDHGWRVFTTAVEVCTTCRQVLIATEEKVSCLQCHDSQLHHRCVERHQAEQGTGAKKKKTYRRRGRKRRRVSSTASLDWCAPCMLKNRKQMKQLMDGSIEMRTIAMLVNDRDRQPDEDVEWWTECRVCKGLFCLQDFCDPQENDRNLDEVLQNALLDDELGVEWCCGHCASFANALEVNELVTVVICDGCNEEFEMAALSPPLVEVPEGDWFCSACTDNAGPPSYVAAQGKSSQELVTVLVCSGCDRKFNMASVYPSLQNIPEGDWFCSSCVSKANDADSNAADNSAVPLASVVLLICDMCDGEFDMKTLNPPLTDVPSGDWFCPTCTSTQNFRDQVKNYRMKAKGGIPDRRRANLQYTATITHPECLSEKETVVTVLICDGCDHEFDPSTLYPPLFKIPKGEWFCPACSDVRAAASAALQTCVGCDTKFHVGNCVVDRLQHPSGTVDGVMLCEACRTLQAGYSRRRSVSTVRCEPKVLLPTTVGKKRNRVGEASNGQDNSKKPKTNLSGPPVTDGNSVVIQAIGSHTTNNASIDGSTGPPLLIPKPITMVVSSAELRREFDGKKAISGWSFTEPTVVVADSNDDYFTKSFDDVEESDIFIICDVCFGEFKISDVIGTDDANAVPARPWFCKSCLRAFKRSRKKRPRFSKQMVTEMQVYGRLLRATSAKVFELDAVTRFGNPPNSREERRKMYEFIGKSVGVFLQWHKQWVMGRVMAFHATHPRMHHTVRFDDGVVASLPLYAFPMVIGTRVMIYVKVPALQNRWWPAQVLRLNALARKLLLPIHDEEIGPHANFRLVRIFTNSGGQRETIQYISCWVPKYLCRSMKRFVPPPLEDPATTKTMGEVKDMFSQSVERVRYEVHSEKALLDRVFQALLAGFRRASATSAPPVLRKPMKRSKRALGHAAFSERCAQIAEAMVGKTIKVTSVGSCELSPGAFVVKKFDGDLNKHIITPRSEVNGVNDSDSDTEVKVDLLRCSDGVVYHFEDASAFSELAIMLELTGSDVSGGIPGEFHSKELLEKAIIRETGVLRNNANLATTSWKGEEDLKTNTCSYCLLAPDECQTDIDTHDAVRDLKQMEKLIACSKCDRRFHVTCCDPPHAPISLINPEDGEVLVVDLKIPYVCSACVVCPGCHRRKDDFISDRTKPIISSDDIKRVGEDCDPRWSQWRLPLQAAALCTKCVPYYKANRFCGVCNLVLDDEQLTTSMDLLICSTCHHWTHADCEPDPHPAFHTVNGTSGFTLDVIVDAPKDLSNPSKAVINSRENSTAALASREADTESISSLRTPVESCSTAEEHKMLSSAKVFARRDDGVIKTAKQVEEDFACSLRFKPMYDPKVLHNYECHTCRKVRMLHILYRLGVEDKLDLFKEPVTEAIAPSYSDIIKLPMDLSTMQQKILDEKYTNVNFRSFRDDFELMCLNAVTFNSKERDFLIWREAWRFYGQGQKIFRQTAPKARIKQRGGRHYDALLVAAKRQLPNNSALAGKPQSTGNLIENNEDGNDNEDDDELDDDEDDDNGSDAGSDVCSRGAGTQEHVATSNGTANGLTSELVSVARSDISSNVPNSTRIKHESKATSDVAPSASVNGTASALTAALADHRIVTNEAFVFQTKLRVSSSVTRIPLFQIIQTRTSAHTDSWLDMCAVCGSAGLYCDFMFCVDCGEGFHLFCVPGMNMTRLEDNEQMRAYWRCPNCKMCEICGQPGPVCGANSSIGHVVATAGSVNNPVPATRLAGVETDMTHELSAEEPLVLCAHCDRGYHGSCLEPSISLPPASTKRDGSVTVPIIYCCSCVICTNCEVIRGGSNKYLDSEKTKKDHVGTIERTYSFERSKCLQCHHRIECEAQALKDRTRLLTEVWTAAARKKKKDAEKCPLCQRKWDADLTELMQCDACERWVHPPCDALLKAEPKRYDTLVSDPSALYVCAACRPQERKHLTGKIFDGEGWRCQIIIADIQRKRFQCDSSWKETQMQLEQVERWKRLADHTPIYLYVLRLGEECLRNFAYRSLNFQSDWYHFTKQQELDDSRIVIPEWLLRKANRYMRFKRYVRGPRAAARRRERKTKSFYSKQAVGLNTRQDASAICTIVSEAASCAALLACVHLLYGWRPLPEVVIHLLSSDENSSIGFEHRKLDESLLKRLRTGESIDGEKSKPRLELEDEIATIKDQYDCRGAKRHLVHESSVELTVSGFDDVAANATTSTVAKSKGESESSLTRKSDISLESAGPTLFTTGVNMNASTLAFNVHDLSAVQSTRSHGVVVQMTTASPLRGWPAMSVRGDNDGESWETSMTKAFEDTRFCALCFMIGDSRVCGRLIYTEPETWVHVNCVLWSMEVYEDVSGVLHKCSKSKHRSRLIRCDACGLMGATVGCTVPRCATHYHFPCAVDAGVSFLPTGETCCPFTPHVDIVTRRLRGTNGVSLEMATTPQIGKSSLETNLQFTRGNGDTSTTNVILSTDNGASVTVDTNGTGDIIDLSSFTEEKSNGGNSPEDPVGSGSKTLVLSEDDTESNVLPATPGSAGSAEVSFVDIKDEKTSDDGAWKPHREEMKLNGERFETVTKQTQHVLPVINPLPEPRRSLFSDPPLVSVSDLKKKRRAELKRGIKPRPMCYRVGALTVHSLGHIFVGNGSFHTRTAIYPLGYRSSRIFWSTRHLGTRCLYECVISSTEIEARRTRRQKKLENGVADSEEMENNEYDQRWQRPRAVFKITASDDRGRPILASTPEDALIELRSRVVLLYEEQRGFSASPQQIDRSTTRETERNPFLKRSSWLSFALSGDYFFGFGLPEISRHIEELPYAATTAVSRHSIVRKLRQQQQRQGHSTLADLAAATWGSGTRKRSHGVMKQSAAIAGEAISSMVEDAEEGQSYEFAHELPSAEAFQTAERVMEQVVQAEQRAWRSSGCARTDGFEGNRLFGTPKKAKAMPRRQAFNKEASNEPMSGAANGASIGIGNTSTGGVTMDIEHLPITMQYRELRRRPFDERMLVRKSSIHGYGLFLKESVSEGQMIVEYQGQMVCQSVADERERRYEEQGVGSCYMFRLDEKTIIDATRCGNLARFINHSCDPKAFARIVAVEGGEKKIVIFAKRAIAVGDEVTYDYKFPIEDEAIRCDCNAPNCIGRMN</sequence>
<dbReference type="InterPro" id="IPR013083">
    <property type="entry name" value="Znf_RING/FYVE/PHD"/>
</dbReference>
<keyword evidence="13" id="KW-0238">DNA-binding</keyword>
<keyword evidence="11" id="KW-0805">Transcription regulation</keyword>
<keyword evidence="14" id="KW-0804">Transcription</keyword>
<comment type="subcellular location">
    <subcellularLocation>
        <location evidence="1">Nucleus</location>
    </subcellularLocation>
</comment>
<feature type="domain" description="Bromo" evidence="19">
    <location>
        <begin position="1540"/>
        <end position="1604"/>
    </location>
</feature>
<evidence type="ECO:0000256" key="13">
    <source>
        <dbReference type="ARBA" id="ARBA00023125"/>
    </source>
</evidence>
<dbReference type="PROSITE" id="PS50014">
    <property type="entry name" value="BROMODOMAIN_2"/>
    <property type="match status" value="1"/>
</dbReference>
<dbReference type="InterPro" id="IPR036427">
    <property type="entry name" value="Bromodomain-like_sf"/>
</dbReference>
<evidence type="ECO:0000256" key="7">
    <source>
        <dbReference type="ARBA" id="ARBA00022737"/>
    </source>
</evidence>
<keyword evidence="4" id="KW-0808">Transferase</keyword>
<evidence type="ECO:0000256" key="5">
    <source>
        <dbReference type="ARBA" id="ARBA00022691"/>
    </source>
</evidence>
<dbReference type="SUPFAM" id="SSF82199">
    <property type="entry name" value="SET domain"/>
    <property type="match status" value="1"/>
</dbReference>